<proteinExistence type="inferred from homology"/>
<protein>
    <recommendedName>
        <fullName evidence="9">Metal cation transporter, ZIP family</fullName>
    </recommendedName>
</protein>
<accession>A0A016UQC7</accession>
<dbReference type="AlphaFoldDB" id="A0A016UQC7"/>
<dbReference type="GO" id="GO:0071578">
    <property type="term" value="P:zinc ion import across plasma membrane"/>
    <property type="evidence" value="ECO:0007669"/>
    <property type="project" value="TreeGrafter"/>
</dbReference>
<feature type="transmembrane region" description="Helical" evidence="6">
    <location>
        <begin position="288"/>
        <end position="307"/>
    </location>
</feature>
<dbReference type="OrthoDB" id="200954at2759"/>
<dbReference type="PANTHER" id="PTHR12191:SF32">
    <property type="entry name" value="ZRT (ZRT), IRT- (IRT-) LIKE PROTEIN TRANSPORTER"/>
    <property type="match status" value="1"/>
</dbReference>
<dbReference type="PANTHER" id="PTHR12191">
    <property type="entry name" value="SOLUTE CARRIER FAMILY 39"/>
    <property type="match status" value="1"/>
</dbReference>
<evidence type="ECO:0000256" key="6">
    <source>
        <dbReference type="SAM" id="Phobius"/>
    </source>
</evidence>
<feature type="transmembrane region" description="Helical" evidence="6">
    <location>
        <begin position="319"/>
        <end position="343"/>
    </location>
</feature>
<comment type="subcellular location">
    <subcellularLocation>
        <location evidence="1">Membrane</location>
        <topology evidence="1">Multi-pass membrane protein</topology>
    </subcellularLocation>
</comment>
<dbReference type="GO" id="GO:0005886">
    <property type="term" value="C:plasma membrane"/>
    <property type="evidence" value="ECO:0007669"/>
    <property type="project" value="TreeGrafter"/>
</dbReference>
<dbReference type="Proteomes" id="UP000024635">
    <property type="component" value="Unassembled WGS sequence"/>
</dbReference>
<evidence type="ECO:0000313" key="8">
    <source>
        <dbReference type="Proteomes" id="UP000024635"/>
    </source>
</evidence>
<dbReference type="GO" id="GO:0030003">
    <property type="term" value="P:intracellular monoatomic cation homeostasis"/>
    <property type="evidence" value="ECO:0007669"/>
    <property type="project" value="TreeGrafter"/>
</dbReference>
<dbReference type="InterPro" id="IPR050799">
    <property type="entry name" value="ZIP_Transporter"/>
</dbReference>
<keyword evidence="8" id="KW-1185">Reference proteome</keyword>
<dbReference type="GO" id="GO:0140410">
    <property type="term" value="F:monoatomic cation:bicarbonate symporter activity"/>
    <property type="evidence" value="ECO:0007669"/>
    <property type="project" value="TreeGrafter"/>
</dbReference>
<evidence type="ECO:0000313" key="7">
    <source>
        <dbReference type="EMBL" id="EYC17405.1"/>
    </source>
</evidence>
<keyword evidence="5 6" id="KW-0472">Membrane</keyword>
<evidence type="ECO:0000256" key="3">
    <source>
        <dbReference type="ARBA" id="ARBA00022692"/>
    </source>
</evidence>
<comment type="caution">
    <text evidence="7">The sequence shown here is derived from an EMBL/GenBank/DDBJ whole genome shotgun (WGS) entry which is preliminary data.</text>
</comment>
<comment type="similarity">
    <text evidence="2">Belongs to the ZIP transporter (TC 2.A.5) family.</text>
</comment>
<gene>
    <name evidence="7" type="primary">Acey_s0030.g2029</name>
    <name evidence="7" type="synonym">Acey-tag-140</name>
    <name evidence="7" type="ORF">Y032_0030g2029</name>
</gene>
<organism evidence="7 8">
    <name type="scientific">Ancylostoma ceylanicum</name>
    <dbReference type="NCBI Taxonomy" id="53326"/>
    <lineage>
        <taxon>Eukaryota</taxon>
        <taxon>Metazoa</taxon>
        <taxon>Ecdysozoa</taxon>
        <taxon>Nematoda</taxon>
        <taxon>Chromadorea</taxon>
        <taxon>Rhabditida</taxon>
        <taxon>Rhabditina</taxon>
        <taxon>Rhabditomorpha</taxon>
        <taxon>Strongyloidea</taxon>
        <taxon>Ancylostomatidae</taxon>
        <taxon>Ancylostomatinae</taxon>
        <taxon>Ancylostoma</taxon>
    </lineage>
</organism>
<name>A0A016UQC7_9BILA</name>
<keyword evidence="4 6" id="KW-1133">Transmembrane helix</keyword>
<sequence>MINSSLDRNPFIDEETFGCSSSGYICIRGHADIEGQLLFLGQAHACRSSFHIHSFHECWRIFSYNRFPIFPLILPKTDAVTIPPQWTFSTRRRFAVMSSIDGIELGDGNQKGNDTRNDFIETVNNDISRNQNHFLDVVHNDVSKVISAAKPHCVEEHPMDVQKRTISDDSVSVSVKILEKRVIDPSTIEVASVAYMIIFGSSANNFVDGISMGTAFSDSLLRGMSIGIAVVSQQFPQELGTLAILINSGLGFRRAMLYNLIPIILSYIGFICGVLLDNFDEGYEDYIFSISSGMYLYIFLGTLIPEIRDGCNELMKVDMAESLLVTLLQFLGITFGICFMFYMSTRADVEL</sequence>
<dbReference type="InterPro" id="IPR003689">
    <property type="entry name" value="ZIP"/>
</dbReference>
<dbReference type="EMBL" id="JARK01001366">
    <property type="protein sequence ID" value="EYC17405.1"/>
    <property type="molecule type" value="Genomic_DNA"/>
</dbReference>
<dbReference type="Pfam" id="PF02535">
    <property type="entry name" value="Zip"/>
    <property type="match status" value="1"/>
</dbReference>
<evidence type="ECO:0000256" key="2">
    <source>
        <dbReference type="ARBA" id="ARBA00006939"/>
    </source>
</evidence>
<evidence type="ECO:0000256" key="4">
    <source>
        <dbReference type="ARBA" id="ARBA00022989"/>
    </source>
</evidence>
<keyword evidence="3 6" id="KW-0812">Transmembrane</keyword>
<dbReference type="STRING" id="53326.A0A016UQC7"/>
<evidence type="ECO:0000256" key="5">
    <source>
        <dbReference type="ARBA" id="ARBA00023136"/>
    </source>
</evidence>
<reference evidence="8" key="1">
    <citation type="journal article" date="2015" name="Nat. Genet.">
        <title>The genome and transcriptome of the zoonotic hookworm Ancylostoma ceylanicum identify infection-specific gene families.</title>
        <authorList>
            <person name="Schwarz E.M."/>
            <person name="Hu Y."/>
            <person name="Antoshechkin I."/>
            <person name="Miller M.M."/>
            <person name="Sternberg P.W."/>
            <person name="Aroian R.V."/>
        </authorList>
    </citation>
    <scope>NUCLEOTIDE SEQUENCE</scope>
    <source>
        <strain evidence="8">HY135</strain>
    </source>
</reference>
<evidence type="ECO:0000256" key="1">
    <source>
        <dbReference type="ARBA" id="ARBA00004141"/>
    </source>
</evidence>
<dbReference type="GO" id="GO:0005385">
    <property type="term" value="F:zinc ion transmembrane transporter activity"/>
    <property type="evidence" value="ECO:0007669"/>
    <property type="project" value="TreeGrafter"/>
</dbReference>
<feature type="transmembrane region" description="Helical" evidence="6">
    <location>
        <begin position="256"/>
        <end position="276"/>
    </location>
</feature>
<evidence type="ECO:0008006" key="9">
    <source>
        <dbReference type="Google" id="ProtNLM"/>
    </source>
</evidence>